<dbReference type="GeneID" id="71636487"/>
<evidence type="ECO:0000259" key="10">
    <source>
        <dbReference type="PROSITE" id="PS50928"/>
    </source>
</evidence>
<dbReference type="GO" id="GO:0015871">
    <property type="term" value="P:choline transport"/>
    <property type="evidence" value="ECO:0007669"/>
    <property type="project" value="TreeGrafter"/>
</dbReference>
<dbReference type="SUPFAM" id="SSF53850">
    <property type="entry name" value="Periplasmic binding protein-like II"/>
    <property type="match status" value="1"/>
</dbReference>
<organism evidence="11 12">
    <name type="scientific">Pseudolactococcus piscium MKFS47</name>
    <dbReference type="NCBI Taxonomy" id="297352"/>
    <lineage>
        <taxon>Bacteria</taxon>
        <taxon>Bacillati</taxon>
        <taxon>Bacillota</taxon>
        <taxon>Bacilli</taxon>
        <taxon>Lactobacillales</taxon>
        <taxon>Streptococcaceae</taxon>
        <taxon>Pseudolactococcus</taxon>
    </lineage>
</organism>
<dbReference type="Gene3D" id="1.10.3720.10">
    <property type="entry name" value="MetI-like"/>
    <property type="match status" value="1"/>
</dbReference>
<feature type="transmembrane region" description="Helical" evidence="9">
    <location>
        <begin position="47"/>
        <end position="65"/>
    </location>
</feature>
<dbReference type="GO" id="GO:0015031">
    <property type="term" value="P:protein transport"/>
    <property type="evidence" value="ECO:0007669"/>
    <property type="project" value="UniProtKB-KW"/>
</dbReference>
<accession>A0A0D6DWH2</accession>
<keyword evidence="4 9" id="KW-0812">Transmembrane</keyword>
<dbReference type="CDD" id="cd06261">
    <property type="entry name" value="TM_PBP2"/>
    <property type="match status" value="1"/>
</dbReference>
<dbReference type="GO" id="GO:0005275">
    <property type="term" value="F:amine transmembrane transporter activity"/>
    <property type="evidence" value="ECO:0007669"/>
    <property type="project" value="TreeGrafter"/>
</dbReference>
<dbReference type="Pfam" id="PF00528">
    <property type="entry name" value="BPD_transp_1"/>
    <property type="match status" value="1"/>
</dbReference>
<feature type="transmembrane region" description="Helical" evidence="9">
    <location>
        <begin position="97"/>
        <end position="120"/>
    </location>
</feature>
<dbReference type="STRING" id="1364.LP2241_20254"/>
<evidence type="ECO:0000256" key="7">
    <source>
        <dbReference type="ARBA" id="ARBA00035642"/>
    </source>
</evidence>
<evidence type="ECO:0000256" key="1">
    <source>
        <dbReference type="ARBA" id="ARBA00004141"/>
    </source>
</evidence>
<dbReference type="RefSeq" id="WP_047915063.1">
    <property type="nucleotide sequence ID" value="NZ_LN774769.1"/>
</dbReference>
<evidence type="ECO:0000313" key="11">
    <source>
        <dbReference type="EMBL" id="CEN27840.1"/>
    </source>
</evidence>
<sequence>MFNLLTSQLPISNWASNCVDWLTEHFAGFFNLIQQGGNALMDAMTNGLVAIPMFLVIAGLFVIAVATSPKKWGFPIFTLLGLLLIANQGLWEDLMSTMTLVIMSALISLIIGVPLGILMAKSDRTQAIVQPILDFMQTMPGFVYLIPAVAFFGIGVVPGVFASIIFALPPVVRMTNLGIRQVSTSLVEAADSFGSTTWQKLIKLELPSAKNTILAGANQTIMLALSMVVTASMIGAPGLGRGVLSAVQHADVGAGFVNGIALVILAIIIDRFAQKLNTKPGQKSAGNKTRRWLVLISLLVMIGGGIVNSFSQASESNKKISLGYVQWDSEVASTTVLGQALKAHGYNVTLTPLDNAVLWQSVANKQVDASLSAWLPNTHGALLKKYQDKLTVVGTNLTGVKTGLVVPDYMSVKSISDLTDQANKTITGIEPGAGIMATTADMMKVYPNLKDWNLQVSSSGAMVSALDKAYRNKEDIVLTGWSPHWMFSKYKLKYLEDPQKAMGEKEAIKTIACKNLKSDDPDTYKILEKFKWTSDDMEGVMLDIQAGMKPTDAADKWIKANQKTVDSWFKN</sequence>
<protein>
    <submittedName>
        <fullName evidence="11">Glycine betaine/carnitine/choline transport system permease and substrate-binding protein busAB</fullName>
    </submittedName>
</protein>
<feature type="transmembrane region" description="Helical" evidence="9">
    <location>
        <begin position="292"/>
        <end position="310"/>
    </location>
</feature>
<dbReference type="Proteomes" id="UP000033166">
    <property type="component" value="Chromosome I"/>
</dbReference>
<dbReference type="InterPro" id="IPR007210">
    <property type="entry name" value="ABC_Gly_betaine_transp_sub-bd"/>
</dbReference>
<dbReference type="Gene3D" id="3.40.190.10">
    <property type="entry name" value="Periplasmic binding protein-like II"/>
    <property type="match status" value="1"/>
</dbReference>
<gene>
    <name evidence="11" type="primary">busAB</name>
    <name evidence="11" type="ORF">LACPI_0640</name>
</gene>
<evidence type="ECO:0000256" key="9">
    <source>
        <dbReference type="RuleBase" id="RU363032"/>
    </source>
</evidence>
<dbReference type="InterPro" id="IPR035906">
    <property type="entry name" value="MetI-like_sf"/>
</dbReference>
<proteinExistence type="inferred from homology"/>
<keyword evidence="6 9" id="KW-0472">Membrane</keyword>
<name>A0A0D6DWH2_9LACT</name>
<feature type="transmembrane region" description="Helical" evidence="9">
    <location>
        <begin position="221"/>
        <end position="240"/>
    </location>
</feature>
<comment type="similarity">
    <text evidence="9">Belongs to the binding-protein-dependent transport system permease family.</text>
</comment>
<dbReference type="GO" id="GO:0015833">
    <property type="term" value="P:peptide transport"/>
    <property type="evidence" value="ECO:0007669"/>
    <property type="project" value="UniProtKB-KW"/>
</dbReference>
<dbReference type="FunFam" id="1.10.3720.10:FF:000001">
    <property type="entry name" value="Glycine betaine ABC transporter, permease"/>
    <property type="match status" value="1"/>
</dbReference>
<dbReference type="GO" id="GO:0015226">
    <property type="term" value="F:carnitine transmembrane transporter activity"/>
    <property type="evidence" value="ECO:0007669"/>
    <property type="project" value="TreeGrafter"/>
</dbReference>
<keyword evidence="2 9" id="KW-0813">Transport</keyword>
<dbReference type="Gene3D" id="3.40.190.100">
    <property type="entry name" value="Glycine betaine-binding periplasmic protein, domain 2"/>
    <property type="match status" value="1"/>
</dbReference>
<feature type="transmembrane region" description="Helical" evidence="9">
    <location>
        <begin position="252"/>
        <end position="272"/>
    </location>
</feature>
<feature type="transmembrane region" description="Helical" evidence="9">
    <location>
        <begin position="72"/>
        <end position="91"/>
    </location>
</feature>
<keyword evidence="5 9" id="KW-1133">Transmembrane helix</keyword>
<comment type="similarity">
    <text evidence="7">In the C-terminal section; belongs to the OsmX family.</text>
</comment>
<reference evidence="12" key="1">
    <citation type="submission" date="2015-01" db="EMBL/GenBank/DDBJ databases">
        <authorList>
            <person name="Andreevskaya M."/>
        </authorList>
    </citation>
    <scope>NUCLEOTIDE SEQUENCE [LARGE SCALE GENOMIC DNA]</scope>
    <source>
        <strain evidence="12">MKFS47</strain>
    </source>
</reference>
<dbReference type="SUPFAM" id="SSF161098">
    <property type="entry name" value="MetI-like"/>
    <property type="match status" value="1"/>
</dbReference>
<dbReference type="EMBL" id="LN774769">
    <property type="protein sequence ID" value="CEN27840.1"/>
    <property type="molecule type" value="Genomic_DNA"/>
</dbReference>
<dbReference type="HOGENOM" id="CLU_008673_4_2_9"/>
<comment type="subcellular location">
    <subcellularLocation>
        <location evidence="9">Cell membrane</location>
        <topology evidence="9">Multi-pass membrane protein</topology>
    </subcellularLocation>
    <subcellularLocation>
        <location evidence="1">Membrane</location>
        <topology evidence="1">Multi-pass membrane protein</topology>
    </subcellularLocation>
</comment>
<evidence type="ECO:0000256" key="5">
    <source>
        <dbReference type="ARBA" id="ARBA00022989"/>
    </source>
</evidence>
<evidence type="ECO:0000256" key="8">
    <source>
        <dbReference type="ARBA" id="ARBA00035652"/>
    </source>
</evidence>
<dbReference type="Pfam" id="PF04069">
    <property type="entry name" value="OpuAC"/>
    <property type="match status" value="1"/>
</dbReference>
<evidence type="ECO:0000256" key="4">
    <source>
        <dbReference type="ARBA" id="ARBA00022692"/>
    </source>
</evidence>
<evidence type="ECO:0000256" key="2">
    <source>
        <dbReference type="ARBA" id="ARBA00022448"/>
    </source>
</evidence>
<dbReference type="PANTHER" id="PTHR47737">
    <property type="entry name" value="GLYCINE BETAINE/PROLINE BETAINE TRANSPORT SYSTEM PERMEASE PROTEIN PROW"/>
    <property type="match status" value="1"/>
</dbReference>
<dbReference type="PROSITE" id="PS50928">
    <property type="entry name" value="ABC_TM1"/>
    <property type="match status" value="1"/>
</dbReference>
<comment type="similarity">
    <text evidence="8">In the N-terminal section; belongs to the binding-protein-dependent transport system permease family.</text>
</comment>
<dbReference type="CDD" id="cd13639">
    <property type="entry name" value="PBP2_OpuAC_like"/>
    <property type="match status" value="1"/>
</dbReference>
<feature type="domain" description="ABC transmembrane type-1" evidence="10">
    <location>
        <begin position="94"/>
        <end position="273"/>
    </location>
</feature>
<dbReference type="PANTHER" id="PTHR47737:SF1">
    <property type="entry name" value="GLYCINE BETAINE_PROLINE BETAINE TRANSPORT SYSTEM PERMEASE PROTEIN PROW"/>
    <property type="match status" value="1"/>
</dbReference>
<evidence type="ECO:0000256" key="3">
    <source>
        <dbReference type="ARBA" id="ARBA00022475"/>
    </source>
</evidence>
<keyword evidence="3" id="KW-1003">Cell membrane</keyword>
<dbReference type="InterPro" id="IPR000515">
    <property type="entry name" value="MetI-like"/>
</dbReference>
<dbReference type="GO" id="GO:0043190">
    <property type="term" value="C:ATP-binding cassette (ABC) transporter complex"/>
    <property type="evidence" value="ECO:0007669"/>
    <property type="project" value="InterPro"/>
</dbReference>
<dbReference type="KEGG" id="lpk:LACPI_0640"/>
<dbReference type="GO" id="GO:0031460">
    <property type="term" value="P:glycine betaine transport"/>
    <property type="evidence" value="ECO:0007669"/>
    <property type="project" value="TreeGrafter"/>
</dbReference>
<evidence type="ECO:0000313" key="12">
    <source>
        <dbReference type="Proteomes" id="UP000033166"/>
    </source>
</evidence>
<dbReference type="AlphaFoldDB" id="A0A0D6DWH2"/>
<feature type="transmembrane region" description="Helical" evidence="9">
    <location>
        <begin position="141"/>
        <end position="168"/>
    </location>
</feature>
<evidence type="ECO:0000256" key="6">
    <source>
        <dbReference type="ARBA" id="ARBA00023136"/>
    </source>
</evidence>